<dbReference type="PANTHER" id="PTHR43656">
    <property type="entry name" value="BINDING OXIDOREDUCTASE, PUTATIVE (AFU_ORTHOLOGUE AFUA_2G08260)-RELATED"/>
    <property type="match status" value="1"/>
</dbReference>
<dbReference type="Gene3D" id="3.20.20.70">
    <property type="entry name" value="Aldolase class I"/>
    <property type="match status" value="1"/>
</dbReference>
<dbReference type="EMBL" id="CATQJA010002637">
    <property type="protein sequence ID" value="CAJ0575259.1"/>
    <property type="molecule type" value="Genomic_DNA"/>
</dbReference>
<dbReference type="PANTHER" id="PTHR43656:SF5">
    <property type="entry name" value="NADH:FLAVIN OXIDOREDUCTASE_NADH OXIDASE N-TERMINAL DOMAIN-CONTAINING PROTEIN"/>
    <property type="match status" value="1"/>
</dbReference>
<dbReference type="Proteomes" id="UP001177023">
    <property type="component" value="Unassembled WGS sequence"/>
</dbReference>
<keyword evidence="4" id="KW-1185">Reference proteome</keyword>
<feature type="non-terminal residue" evidence="3">
    <location>
        <position position="1"/>
    </location>
</feature>
<proteinExistence type="predicted"/>
<organism evidence="3 4">
    <name type="scientific">Mesorhabditis spiculigera</name>
    <dbReference type="NCBI Taxonomy" id="96644"/>
    <lineage>
        <taxon>Eukaryota</taxon>
        <taxon>Metazoa</taxon>
        <taxon>Ecdysozoa</taxon>
        <taxon>Nematoda</taxon>
        <taxon>Chromadorea</taxon>
        <taxon>Rhabditida</taxon>
        <taxon>Rhabditina</taxon>
        <taxon>Rhabditomorpha</taxon>
        <taxon>Rhabditoidea</taxon>
        <taxon>Rhabditidae</taxon>
        <taxon>Mesorhabditinae</taxon>
        <taxon>Mesorhabditis</taxon>
    </lineage>
</organism>
<dbReference type="GO" id="GO:0016491">
    <property type="term" value="F:oxidoreductase activity"/>
    <property type="evidence" value="ECO:0007669"/>
    <property type="project" value="UniProtKB-KW"/>
</dbReference>
<keyword evidence="1" id="KW-0285">Flavoprotein</keyword>
<accession>A0AA36CUT3</accession>
<dbReference type="AlphaFoldDB" id="A0AA36CUT3"/>
<dbReference type="InterPro" id="IPR013785">
    <property type="entry name" value="Aldolase_TIM"/>
</dbReference>
<evidence type="ECO:0000313" key="3">
    <source>
        <dbReference type="EMBL" id="CAJ0575259.1"/>
    </source>
</evidence>
<name>A0AA36CUT3_9BILA</name>
<evidence type="ECO:0000256" key="1">
    <source>
        <dbReference type="ARBA" id="ARBA00022630"/>
    </source>
</evidence>
<gene>
    <name evidence="3" type="ORF">MSPICULIGERA_LOCUS13573</name>
</gene>
<reference evidence="3" key="1">
    <citation type="submission" date="2023-06" db="EMBL/GenBank/DDBJ databases">
        <authorList>
            <person name="Delattre M."/>
        </authorList>
    </citation>
    <scope>NUCLEOTIDE SEQUENCE</scope>
    <source>
        <strain evidence="3">AF72</strain>
    </source>
</reference>
<evidence type="ECO:0000256" key="2">
    <source>
        <dbReference type="ARBA" id="ARBA00023002"/>
    </source>
</evidence>
<comment type="caution">
    <text evidence="3">The sequence shown here is derived from an EMBL/GenBank/DDBJ whole genome shotgun (WGS) entry which is preliminary data.</text>
</comment>
<keyword evidence="2" id="KW-0560">Oxidoreductase</keyword>
<dbReference type="InterPro" id="IPR051799">
    <property type="entry name" value="NADH_flavin_oxidoreductase"/>
</dbReference>
<protein>
    <submittedName>
        <fullName evidence="3">Uncharacterized protein</fullName>
    </submittedName>
</protein>
<sequence length="221" mass="24699">MVLDTIEEIRHRIPVSTGFLVGVKFNSVEFQDGGLETEDAKKMCQIIENRGDVDFVEMSGGTYEKLAFVHLRDSTRNREAFFVDFAAQIRPVFKETKMFVTGGFRTAKWMTKVIEEGHCDAVGLGRPIAAEPDLPKKILFGGVLGSADTKIDQNEFPMTSLAAQTQMYGAGKRPFSECQNICDDVVDLTTKEEADKFLGAAKNFFAELMTGKLEDRKFVYP</sequence>
<evidence type="ECO:0000313" key="4">
    <source>
        <dbReference type="Proteomes" id="UP001177023"/>
    </source>
</evidence>
<dbReference type="SUPFAM" id="SSF51395">
    <property type="entry name" value="FMN-linked oxidoreductases"/>
    <property type="match status" value="1"/>
</dbReference>